<reference evidence="1 2" key="1">
    <citation type="journal article" date="2004" name="Science">
        <title>A predator unmasked: life cycle of Bdellovibrio bacteriovorus from a genomic perspective.</title>
        <authorList>
            <person name="Rendulic S."/>
            <person name="Jagtap P."/>
            <person name="Rosinus A."/>
            <person name="Eppinger M."/>
            <person name="Baar C."/>
            <person name="Lanz C."/>
            <person name="Keller H."/>
            <person name="Lambert C."/>
            <person name="Evans K.J."/>
            <person name="Goesmann A."/>
            <person name="Meyer F."/>
            <person name="Sockett R.E."/>
            <person name="Schuster S.C."/>
        </authorList>
    </citation>
    <scope>NUCLEOTIDE SEQUENCE [LARGE SCALE GENOMIC DNA]</scope>
    <source>
        <strain evidence="2">ATCC 15356 / DSM 50701 / NCIMB 9529 / HD100</strain>
    </source>
</reference>
<dbReference type="KEGG" id="bba:Bd1215"/>
<accession>Q6MNM9</accession>
<dbReference type="HOGENOM" id="CLU_1127354_0_0_7"/>
<proteinExistence type="predicted"/>
<gene>
    <name evidence="1" type="ordered locus">Bd1215</name>
</gene>
<organism evidence="1 2">
    <name type="scientific">Bdellovibrio bacteriovorus (strain ATCC 15356 / DSM 50701 / NCIMB 9529 / HD100)</name>
    <dbReference type="NCBI Taxonomy" id="264462"/>
    <lineage>
        <taxon>Bacteria</taxon>
        <taxon>Pseudomonadati</taxon>
        <taxon>Bdellovibrionota</taxon>
        <taxon>Bdellovibrionia</taxon>
        <taxon>Bdellovibrionales</taxon>
        <taxon>Pseudobdellovibrionaceae</taxon>
        <taxon>Bdellovibrio</taxon>
    </lineage>
</organism>
<dbReference type="STRING" id="264462.Bd1215"/>
<keyword evidence="2" id="KW-1185">Reference proteome</keyword>
<evidence type="ECO:0000313" key="1">
    <source>
        <dbReference type="EMBL" id="CAE79122.1"/>
    </source>
</evidence>
<evidence type="ECO:0000313" key="2">
    <source>
        <dbReference type="Proteomes" id="UP000008080"/>
    </source>
</evidence>
<name>Q6MNM9_BDEBA</name>
<dbReference type="AlphaFoldDB" id="Q6MNM9"/>
<dbReference type="EMBL" id="BX842649">
    <property type="protein sequence ID" value="CAE79122.1"/>
    <property type="molecule type" value="Genomic_DNA"/>
</dbReference>
<protein>
    <submittedName>
        <fullName evidence="1">Uncharacterized protein</fullName>
    </submittedName>
</protein>
<sequence length="246" mass="27417">MRSGQNRIPAADHRRILIQRKAHIQNLPLITHDGYAAFIIGGDFINHHFRSPRNGLQNSFINIKDELVSGDVLDDQLVFFRHPLMADHSLLSWEQEKVTGSELPIGTISVKDHEHAIFGQHIVAIDHVLVGIRGRNRQHADARLLKPDALKLHAPLGFGQGLAAIRCRGCLCQPDKKKRGDEQNALHGNLLGVTFRLQIPSKRSTSPRPEPVSSIKCEQIHPPVPAKSLTENPGTGPMNCHLRRIL</sequence>
<dbReference type="Proteomes" id="UP000008080">
    <property type="component" value="Chromosome"/>
</dbReference>